<feature type="domain" description="Conserved hypothetical protein CHP02391" evidence="1">
    <location>
        <begin position="93"/>
        <end position="207"/>
    </location>
</feature>
<dbReference type="EMBL" id="FMAC01000026">
    <property type="protein sequence ID" value="SCB40709.1"/>
    <property type="molecule type" value="Genomic_DNA"/>
</dbReference>
<dbReference type="Proteomes" id="UP000186228">
    <property type="component" value="Unassembled WGS sequence"/>
</dbReference>
<evidence type="ECO:0000313" key="3">
    <source>
        <dbReference type="Proteomes" id="UP000186228"/>
    </source>
</evidence>
<reference evidence="3" key="1">
    <citation type="submission" date="2016-08" db="EMBL/GenBank/DDBJ databases">
        <authorList>
            <person name="Varghese N."/>
            <person name="Submissions Spin"/>
        </authorList>
    </citation>
    <scope>NUCLEOTIDE SEQUENCE [LARGE SCALE GENOMIC DNA]</scope>
    <source>
        <strain evidence="3">CCBAU 57015</strain>
    </source>
</reference>
<evidence type="ECO:0000313" key="2">
    <source>
        <dbReference type="EMBL" id="SCB40709.1"/>
    </source>
</evidence>
<name>A0A1C3WL61_9HYPH</name>
<dbReference type="AlphaFoldDB" id="A0A1C3WL61"/>
<gene>
    <name evidence="2" type="ORF">GA0061100_12628</name>
</gene>
<protein>
    <submittedName>
        <fullName evidence="2">TIGR02391 family protein</fullName>
    </submittedName>
</protein>
<dbReference type="InterPro" id="IPR012654">
    <property type="entry name" value="CHP02391"/>
</dbReference>
<dbReference type="NCBIfam" id="TIGR02391">
    <property type="entry name" value="hypoth_ymh"/>
    <property type="match status" value="1"/>
</dbReference>
<proteinExistence type="predicted"/>
<sequence length="221" mass="24321">MFLPDDVSGPPALYGSGLTSTGFYPHDRREYEIRFALLEGWHWLEINMLIMPAGGMNGNNGWKVLTRRGRAVLADENAFRSYAHASQFPKSLLHPSLGDDVWLELARIDGAANAVFKSFRAVEEAVRAAGAFRAEDVGVDLVRRAFHPNNGPLTKLTDPVAEREALSALFAGAIGSYKNPHSHRTITISDIMEAQEMVLLASHLLRIVDARRLANSLGAEK</sequence>
<dbReference type="Pfam" id="PF09509">
    <property type="entry name" value="Hypoth_Ymh"/>
    <property type="match status" value="1"/>
</dbReference>
<accession>A0A1C3WL61</accession>
<dbReference type="STRING" id="52131.GA0061100_12628"/>
<organism evidence="2 3">
    <name type="scientific">Rhizobium hainanense</name>
    <dbReference type="NCBI Taxonomy" id="52131"/>
    <lineage>
        <taxon>Bacteria</taxon>
        <taxon>Pseudomonadati</taxon>
        <taxon>Pseudomonadota</taxon>
        <taxon>Alphaproteobacteria</taxon>
        <taxon>Hyphomicrobiales</taxon>
        <taxon>Rhizobiaceae</taxon>
        <taxon>Rhizobium/Agrobacterium group</taxon>
        <taxon>Rhizobium</taxon>
    </lineage>
</organism>
<keyword evidence="3" id="KW-1185">Reference proteome</keyword>
<evidence type="ECO:0000259" key="1">
    <source>
        <dbReference type="Pfam" id="PF09509"/>
    </source>
</evidence>